<dbReference type="InterPro" id="IPR050204">
    <property type="entry name" value="AraC_XylS_family_regulators"/>
</dbReference>
<dbReference type="PRINTS" id="PR00032">
    <property type="entry name" value="HTHARAC"/>
</dbReference>
<reference evidence="7 8" key="1">
    <citation type="submission" date="2018-06" db="EMBL/GenBank/DDBJ databases">
        <title>Draft genome sequence of Modestobacter versicolor CP153-2.</title>
        <authorList>
            <person name="Gundlapally S.R."/>
        </authorList>
    </citation>
    <scope>NUCLEOTIDE SEQUENCE [LARGE SCALE GENOMIC DNA]</scope>
    <source>
        <strain evidence="7 8">CP153-2</strain>
    </source>
</reference>
<evidence type="ECO:0000256" key="4">
    <source>
        <dbReference type="SAM" id="MobiDB-lite"/>
    </source>
</evidence>
<dbReference type="PANTHER" id="PTHR46796">
    <property type="entry name" value="HTH-TYPE TRANSCRIPTIONAL ACTIVATOR RHAS-RELATED"/>
    <property type="match status" value="1"/>
</dbReference>
<name>A0A323V7U8_9ACTN</name>
<dbReference type="AlphaFoldDB" id="A0A323V7U8"/>
<feature type="domain" description="HTH araC/xylS-type" evidence="5">
    <location>
        <begin position="214"/>
        <end position="315"/>
    </location>
</feature>
<dbReference type="InterPro" id="IPR018062">
    <property type="entry name" value="HTH_AraC-typ_CS"/>
</dbReference>
<dbReference type="GO" id="GO:0043565">
    <property type="term" value="F:sequence-specific DNA binding"/>
    <property type="evidence" value="ECO:0007669"/>
    <property type="project" value="InterPro"/>
</dbReference>
<evidence type="ECO:0000256" key="1">
    <source>
        <dbReference type="ARBA" id="ARBA00023015"/>
    </source>
</evidence>
<comment type="caution">
    <text evidence="7">The sequence shown here is derived from an EMBL/GenBank/DDBJ whole genome shotgun (WGS) entry which is preliminary data.</text>
</comment>
<evidence type="ECO:0000313" key="9">
    <source>
        <dbReference type="Proteomes" id="UP000580718"/>
    </source>
</evidence>
<dbReference type="Proteomes" id="UP000247602">
    <property type="component" value="Unassembled WGS sequence"/>
</dbReference>
<feature type="region of interest" description="Disordered" evidence="4">
    <location>
        <begin position="312"/>
        <end position="335"/>
    </location>
</feature>
<evidence type="ECO:0000256" key="2">
    <source>
        <dbReference type="ARBA" id="ARBA00023125"/>
    </source>
</evidence>
<keyword evidence="3" id="KW-0804">Transcription</keyword>
<dbReference type="EMBL" id="JACIBU010000001">
    <property type="protein sequence ID" value="MBB3675431.1"/>
    <property type="molecule type" value="Genomic_DNA"/>
</dbReference>
<sequence length="335" mass="36564">MVTVLDTDRLAPPDRRPAEVAARLEAAMVSTVRISSSPLPVRARLDTWDLGGISVLRADLTGELAFRRSPRQAREDTVPTVSFTVQEVGEGLHDHLDRRQVVPCGGLALTEVSTAYDYAWTGRGVCRALTIPVHRLGLPVDVVRRAVPLAHRSPFHPLVAAHLDQVTRDVAQLAGRPLVDALAAATIDLTRTLLASAAAGDRARADVAAETLLTRVRAYVRRHLDEPGLDAERIAAAHAISVRQLYRLCAAGGFSLEQWIIEERLEGARAELASAPGRQGPVAVVARRWGFSDPSYFSRRFRRAFGLTPREWRQASAAPSAPPPQLPRPRPRDDG</sequence>
<keyword evidence="1" id="KW-0805">Transcription regulation</keyword>
<keyword evidence="2 6" id="KW-0238">DNA-binding</keyword>
<dbReference type="EMBL" id="QKNV01000146">
    <property type="protein sequence ID" value="PZA20764.1"/>
    <property type="molecule type" value="Genomic_DNA"/>
</dbReference>
<dbReference type="PROSITE" id="PS00041">
    <property type="entry name" value="HTH_ARAC_FAMILY_1"/>
    <property type="match status" value="1"/>
</dbReference>
<organism evidence="7 8">
    <name type="scientific">Modestobacter versicolor</name>
    <dbReference type="NCBI Taxonomy" id="429133"/>
    <lineage>
        <taxon>Bacteria</taxon>
        <taxon>Bacillati</taxon>
        <taxon>Actinomycetota</taxon>
        <taxon>Actinomycetes</taxon>
        <taxon>Geodermatophilales</taxon>
        <taxon>Geodermatophilaceae</taxon>
        <taxon>Modestobacter</taxon>
    </lineage>
</organism>
<gene>
    <name evidence="7" type="ORF">DMO24_13790</name>
    <name evidence="6" type="ORF">FHX36_001166</name>
</gene>
<dbReference type="Gene3D" id="1.10.10.60">
    <property type="entry name" value="Homeodomain-like"/>
    <property type="match status" value="1"/>
</dbReference>
<dbReference type="InterPro" id="IPR020449">
    <property type="entry name" value="Tscrpt_reg_AraC-type_HTH"/>
</dbReference>
<dbReference type="OrthoDB" id="9799345at2"/>
<dbReference type="PROSITE" id="PS01124">
    <property type="entry name" value="HTH_ARAC_FAMILY_2"/>
    <property type="match status" value="1"/>
</dbReference>
<evidence type="ECO:0000259" key="5">
    <source>
        <dbReference type="PROSITE" id="PS01124"/>
    </source>
</evidence>
<dbReference type="InterPro" id="IPR018060">
    <property type="entry name" value="HTH_AraC"/>
</dbReference>
<evidence type="ECO:0000313" key="7">
    <source>
        <dbReference type="EMBL" id="PZA20764.1"/>
    </source>
</evidence>
<proteinExistence type="predicted"/>
<evidence type="ECO:0000313" key="6">
    <source>
        <dbReference type="EMBL" id="MBB3675431.1"/>
    </source>
</evidence>
<dbReference type="Pfam" id="PF12833">
    <property type="entry name" value="HTH_18"/>
    <property type="match status" value="1"/>
</dbReference>
<keyword evidence="8" id="KW-1185">Reference proteome</keyword>
<protein>
    <submittedName>
        <fullName evidence="7">AraC family transcriptional regulator</fullName>
    </submittedName>
    <submittedName>
        <fullName evidence="6">AraC-like DNA-binding protein</fullName>
    </submittedName>
</protein>
<dbReference type="RefSeq" id="WP_110552814.1">
    <property type="nucleotide sequence ID" value="NZ_JACIBU010000001.1"/>
</dbReference>
<evidence type="ECO:0000313" key="8">
    <source>
        <dbReference type="Proteomes" id="UP000247602"/>
    </source>
</evidence>
<evidence type="ECO:0000256" key="3">
    <source>
        <dbReference type="ARBA" id="ARBA00023163"/>
    </source>
</evidence>
<dbReference type="InterPro" id="IPR009057">
    <property type="entry name" value="Homeodomain-like_sf"/>
</dbReference>
<reference evidence="6 9" key="2">
    <citation type="submission" date="2020-08" db="EMBL/GenBank/DDBJ databases">
        <title>Sequencing the genomes of 1000 actinobacteria strains.</title>
        <authorList>
            <person name="Klenk H.-P."/>
        </authorList>
    </citation>
    <scope>NUCLEOTIDE SEQUENCE [LARGE SCALE GENOMIC DNA]</scope>
    <source>
        <strain evidence="6 9">DSM 16678</strain>
    </source>
</reference>
<dbReference type="SUPFAM" id="SSF46689">
    <property type="entry name" value="Homeodomain-like"/>
    <property type="match status" value="1"/>
</dbReference>
<dbReference type="Proteomes" id="UP000580718">
    <property type="component" value="Unassembled WGS sequence"/>
</dbReference>
<accession>A0A323V7U8</accession>
<dbReference type="PANTHER" id="PTHR46796:SF6">
    <property type="entry name" value="ARAC SUBFAMILY"/>
    <property type="match status" value="1"/>
</dbReference>
<dbReference type="GO" id="GO:0003700">
    <property type="term" value="F:DNA-binding transcription factor activity"/>
    <property type="evidence" value="ECO:0007669"/>
    <property type="project" value="InterPro"/>
</dbReference>
<dbReference type="SMART" id="SM00342">
    <property type="entry name" value="HTH_ARAC"/>
    <property type="match status" value="1"/>
</dbReference>